<gene>
    <name evidence="1" type="ORF">BpHYR1_031999</name>
</gene>
<reference evidence="1 2" key="1">
    <citation type="journal article" date="2018" name="Sci. Rep.">
        <title>Genomic signatures of local adaptation to the degree of environmental predictability in rotifers.</title>
        <authorList>
            <person name="Franch-Gras L."/>
            <person name="Hahn C."/>
            <person name="Garcia-Roger E.M."/>
            <person name="Carmona M.J."/>
            <person name="Serra M."/>
            <person name="Gomez A."/>
        </authorList>
    </citation>
    <scope>NUCLEOTIDE SEQUENCE [LARGE SCALE GENOMIC DNA]</scope>
    <source>
        <strain evidence="1">HYR1</strain>
    </source>
</reference>
<evidence type="ECO:0000313" key="1">
    <source>
        <dbReference type="EMBL" id="RNA34731.1"/>
    </source>
</evidence>
<dbReference type="AlphaFoldDB" id="A0A3M7SG35"/>
<dbReference type="GO" id="GO:0035091">
    <property type="term" value="F:phosphatidylinositol binding"/>
    <property type="evidence" value="ECO:0007669"/>
    <property type="project" value="InterPro"/>
</dbReference>
<name>A0A3M7SG35_BRAPC</name>
<sequence length="127" mass="15074">MDYDVTENAKIDDENFSIYKFFEPLPFYPTEDEPNESNNLKIHLNPNAGKKQIFIPKKPVKVYVRAERQSMAHMIHPFIYTITLTHHLYTWQVNRNFREIKEIHKVLVKLAKSNMGISPDRIPKFIT</sequence>
<dbReference type="OrthoDB" id="14911at2759"/>
<keyword evidence="2" id="KW-1185">Reference proteome</keyword>
<proteinExistence type="predicted"/>
<accession>A0A3M7SG35</accession>
<organism evidence="1 2">
    <name type="scientific">Brachionus plicatilis</name>
    <name type="common">Marine rotifer</name>
    <name type="synonym">Brachionus muelleri</name>
    <dbReference type="NCBI Taxonomy" id="10195"/>
    <lineage>
        <taxon>Eukaryota</taxon>
        <taxon>Metazoa</taxon>
        <taxon>Spiralia</taxon>
        <taxon>Gnathifera</taxon>
        <taxon>Rotifera</taxon>
        <taxon>Eurotatoria</taxon>
        <taxon>Monogononta</taxon>
        <taxon>Pseudotrocha</taxon>
        <taxon>Ploima</taxon>
        <taxon>Brachionidae</taxon>
        <taxon>Brachionus</taxon>
    </lineage>
</organism>
<evidence type="ECO:0000313" key="2">
    <source>
        <dbReference type="Proteomes" id="UP000276133"/>
    </source>
</evidence>
<dbReference type="Proteomes" id="UP000276133">
    <property type="component" value="Unassembled WGS sequence"/>
</dbReference>
<dbReference type="SUPFAM" id="SSF64268">
    <property type="entry name" value="PX domain"/>
    <property type="match status" value="1"/>
</dbReference>
<dbReference type="EMBL" id="REGN01001425">
    <property type="protein sequence ID" value="RNA34731.1"/>
    <property type="molecule type" value="Genomic_DNA"/>
</dbReference>
<dbReference type="InterPro" id="IPR036871">
    <property type="entry name" value="PX_dom_sf"/>
</dbReference>
<comment type="caution">
    <text evidence="1">The sequence shown here is derived from an EMBL/GenBank/DDBJ whole genome shotgun (WGS) entry which is preliminary data.</text>
</comment>
<protein>
    <submittedName>
        <fullName evidence="1">Uncharacterized protein</fullName>
    </submittedName>
</protein>